<evidence type="ECO:0000313" key="3">
    <source>
        <dbReference type="Proteomes" id="UP001596406"/>
    </source>
</evidence>
<evidence type="ECO:0000259" key="1">
    <source>
        <dbReference type="Pfam" id="PF00561"/>
    </source>
</evidence>
<proteinExistence type="predicted"/>
<evidence type="ECO:0000313" key="2">
    <source>
        <dbReference type="EMBL" id="MFC6837652.1"/>
    </source>
</evidence>
<gene>
    <name evidence="2" type="ORF">ACFQHK_14245</name>
</gene>
<comment type="caution">
    <text evidence="2">The sequence shown here is derived from an EMBL/GenBank/DDBJ whole genome shotgun (WGS) entry which is preliminary data.</text>
</comment>
<reference evidence="2 3" key="1">
    <citation type="journal article" date="2019" name="Int. J. Syst. Evol. Microbiol.">
        <title>The Global Catalogue of Microorganisms (GCM) 10K type strain sequencing project: providing services to taxonomists for standard genome sequencing and annotation.</title>
        <authorList>
            <consortium name="The Broad Institute Genomics Platform"/>
            <consortium name="The Broad Institute Genome Sequencing Center for Infectious Disease"/>
            <person name="Wu L."/>
            <person name="Ma J."/>
        </authorList>
    </citation>
    <scope>NUCLEOTIDE SEQUENCE [LARGE SCALE GENOMIC DNA]</scope>
    <source>
        <strain evidence="2 3">PSRA2</strain>
    </source>
</reference>
<dbReference type="InterPro" id="IPR000073">
    <property type="entry name" value="AB_hydrolase_1"/>
</dbReference>
<organism evidence="2 3">
    <name type="scientific">Halomarina ordinaria</name>
    <dbReference type="NCBI Taxonomy" id="3033939"/>
    <lineage>
        <taxon>Archaea</taxon>
        <taxon>Methanobacteriati</taxon>
        <taxon>Methanobacteriota</taxon>
        <taxon>Stenosarchaea group</taxon>
        <taxon>Halobacteria</taxon>
        <taxon>Halobacteriales</taxon>
        <taxon>Natronomonadaceae</taxon>
        <taxon>Halomarina</taxon>
    </lineage>
</organism>
<name>A0ABD5UAS8_9EURY</name>
<dbReference type="EMBL" id="JBHSXM010000001">
    <property type="protein sequence ID" value="MFC6837652.1"/>
    <property type="molecule type" value="Genomic_DNA"/>
</dbReference>
<accession>A0ABD5UAS8</accession>
<dbReference type="GO" id="GO:0016787">
    <property type="term" value="F:hydrolase activity"/>
    <property type="evidence" value="ECO:0007669"/>
    <property type="project" value="UniProtKB-KW"/>
</dbReference>
<dbReference type="AlphaFoldDB" id="A0ABD5UAS8"/>
<dbReference type="RefSeq" id="WP_304449316.1">
    <property type="nucleotide sequence ID" value="NZ_JARRAH010000001.1"/>
</dbReference>
<sequence length="272" mass="29967">MSEEDATNSTQAYRRRGSAYAVDRGAGPAVLLAHGTLMDRTMFAPQVSALSDAYRVVAYNLRARTDRYRESYDLDDLADDCAALMDHLGIERAVLGGMSMGGFMGLRFALRYPERLSGLVLIDSIADPHTPEEQETYEEMIAGLRDAPAVPSRLAETVSHLLFGRTTHEERPDLVAEWVERWQTYPPASVVGEVESWLYREGVADRLGEIDVPVLVVHGEEDAALDVERAEPMLDALPDARLARIPAAGHSSNLERPAAVNEAVRTFLDDVA</sequence>
<dbReference type="Pfam" id="PF00561">
    <property type="entry name" value="Abhydrolase_1"/>
    <property type="match status" value="1"/>
</dbReference>
<dbReference type="InterPro" id="IPR029058">
    <property type="entry name" value="AB_hydrolase_fold"/>
</dbReference>
<keyword evidence="2" id="KW-0378">Hydrolase</keyword>
<keyword evidence="3" id="KW-1185">Reference proteome</keyword>
<protein>
    <submittedName>
        <fullName evidence="2">Alpha/beta fold hydrolase</fullName>
    </submittedName>
</protein>
<dbReference type="SUPFAM" id="SSF53474">
    <property type="entry name" value="alpha/beta-Hydrolases"/>
    <property type="match status" value="1"/>
</dbReference>
<feature type="domain" description="AB hydrolase-1" evidence="1">
    <location>
        <begin position="28"/>
        <end position="257"/>
    </location>
</feature>
<dbReference type="InterPro" id="IPR050266">
    <property type="entry name" value="AB_hydrolase_sf"/>
</dbReference>
<dbReference type="PANTHER" id="PTHR43798">
    <property type="entry name" value="MONOACYLGLYCEROL LIPASE"/>
    <property type="match status" value="1"/>
</dbReference>
<dbReference type="PRINTS" id="PR00111">
    <property type="entry name" value="ABHYDROLASE"/>
</dbReference>
<dbReference type="Gene3D" id="3.40.50.1820">
    <property type="entry name" value="alpha/beta hydrolase"/>
    <property type="match status" value="1"/>
</dbReference>
<dbReference type="Proteomes" id="UP001596406">
    <property type="component" value="Unassembled WGS sequence"/>
</dbReference>